<dbReference type="AlphaFoldDB" id="C2KZ85"/>
<evidence type="ECO:0000256" key="2">
    <source>
        <dbReference type="ARBA" id="ARBA00022448"/>
    </source>
</evidence>
<dbReference type="Pfam" id="PF00375">
    <property type="entry name" value="SDF"/>
    <property type="match status" value="1"/>
</dbReference>
<sequence length="414" mass="44308">MQEEVLAKQKRRIYMKIKIGLVPRLIIAIILGILVGQYFPLWFCRGIVTLSGIFSSFLKFVIPLMILAYVTMGIADLSQGAGKLLLITVCIAYGSTLVAGTASYVVSSNLFPSFMSPDALDQIAKTADNSVSGYFSIALPPLLDTLSAVVLAFILGLCLSNMKGKEIGSDLYNTMKDFSGIIDKVLHTAIIPLLPLYIMGTFVDMTYSGKTFAILSILWKVFLTVICMHLIYITIQFFIAGTVAKKNPITLIKNQVPGYTTALGTQSSAATIPVNLECAKKDGVSEQIRNFVVPLCANIHMCGSMITITACATAVCLMNNLPISIGTVVPFIMTLGIAMVASPGAPGGSIMTALPFLYMIFGKEAGDPNGPICAIMVALYITQDSFGTACNVSGDNAIGVVVNEINERLFAKKA</sequence>
<dbReference type="STRING" id="585501.HMPREF6123_1804"/>
<dbReference type="HOGENOM" id="CLU_035303_0_0_9"/>
<dbReference type="eggNOG" id="COG1301">
    <property type="taxonomic scope" value="Bacteria"/>
</dbReference>
<reference evidence="7 8" key="1">
    <citation type="submission" date="2009-04" db="EMBL/GenBank/DDBJ databases">
        <authorList>
            <person name="Qin X."/>
            <person name="Bachman B."/>
            <person name="Battles P."/>
            <person name="Bell A."/>
            <person name="Bess C."/>
            <person name="Bickham C."/>
            <person name="Chaboub L."/>
            <person name="Chen D."/>
            <person name="Coyle M."/>
            <person name="Deiros D.R."/>
            <person name="Dinh H."/>
            <person name="Forbes L."/>
            <person name="Fowler G."/>
            <person name="Francisco L."/>
            <person name="Fu Q."/>
            <person name="Gubbala S."/>
            <person name="Hale W."/>
            <person name="Han Y."/>
            <person name="Hemphill L."/>
            <person name="Highlander S.K."/>
            <person name="Hirani K."/>
            <person name="Hogues M."/>
            <person name="Jackson L."/>
            <person name="Jakkamsetti A."/>
            <person name="Javaid M."/>
            <person name="Jiang H."/>
            <person name="Korchina V."/>
            <person name="Kovar C."/>
            <person name="Lara F."/>
            <person name="Lee S."/>
            <person name="Mata R."/>
            <person name="Mathew T."/>
            <person name="Moen C."/>
            <person name="Morales K."/>
            <person name="Munidasa M."/>
            <person name="Nazareth L."/>
            <person name="Ngo R."/>
            <person name="Nguyen L."/>
            <person name="Okwuonu G."/>
            <person name="Ongeri F."/>
            <person name="Patil S."/>
            <person name="Petrosino J."/>
            <person name="Pham C."/>
            <person name="Pham P."/>
            <person name="Pu L.-L."/>
            <person name="Puazo M."/>
            <person name="Raj R."/>
            <person name="Reid J."/>
            <person name="Rouhana J."/>
            <person name="Saada N."/>
            <person name="Shang Y."/>
            <person name="Simmons D."/>
            <person name="Thornton R."/>
            <person name="Warren J."/>
            <person name="Weissenberger G."/>
            <person name="Zhang J."/>
            <person name="Zhang L."/>
            <person name="Zhou C."/>
            <person name="Zhu D."/>
            <person name="Muzny D."/>
            <person name="Worley K."/>
            <person name="Gibbs R."/>
        </authorList>
    </citation>
    <scope>NUCLEOTIDE SEQUENCE [LARGE SCALE GENOMIC DNA]</scope>
    <source>
        <strain evidence="7 8">F0268</strain>
    </source>
</reference>
<keyword evidence="5 6" id="KW-0472">Membrane</keyword>
<feature type="transmembrane region" description="Helical" evidence="6">
    <location>
        <begin position="321"/>
        <end position="341"/>
    </location>
</feature>
<keyword evidence="3 6" id="KW-0812">Transmembrane</keyword>
<feature type="transmembrane region" description="Helical" evidence="6">
    <location>
        <begin position="47"/>
        <end position="72"/>
    </location>
</feature>
<protein>
    <submittedName>
        <fullName evidence="7">Transporter, dicarboxylate/amino acid:cation Na+/H+ symporter family protein</fullName>
    </submittedName>
</protein>
<dbReference type="InterPro" id="IPR036458">
    <property type="entry name" value="Na:dicarbo_symporter_sf"/>
</dbReference>
<dbReference type="InterPro" id="IPR001991">
    <property type="entry name" value="Na-dicarboxylate_symporter"/>
</dbReference>
<evidence type="ECO:0000256" key="3">
    <source>
        <dbReference type="ARBA" id="ARBA00022692"/>
    </source>
</evidence>
<dbReference type="PANTHER" id="PTHR42865:SF8">
    <property type="entry name" value="SERINE_THREONINE TRANSPORTER SSTT"/>
    <property type="match status" value="1"/>
</dbReference>
<keyword evidence="4 6" id="KW-1133">Transmembrane helix</keyword>
<keyword evidence="2" id="KW-0813">Transport</keyword>
<dbReference type="InParanoid" id="C2KZ85"/>
<evidence type="ECO:0000256" key="1">
    <source>
        <dbReference type="ARBA" id="ARBA00004141"/>
    </source>
</evidence>
<evidence type="ECO:0000256" key="6">
    <source>
        <dbReference type="SAM" id="Phobius"/>
    </source>
</evidence>
<evidence type="ECO:0000313" key="7">
    <source>
        <dbReference type="EMBL" id="EEJ50937.1"/>
    </source>
</evidence>
<proteinExistence type="predicted"/>
<evidence type="ECO:0000313" key="8">
    <source>
        <dbReference type="Proteomes" id="UP000004121"/>
    </source>
</evidence>
<feature type="transmembrane region" description="Helical" evidence="6">
    <location>
        <begin position="84"/>
        <end position="106"/>
    </location>
</feature>
<dbReference type="Proteomes" id="UP000004121">
    <property type="component" value="Unassembled WGS sequence"/>
</dbReference>
<dbReference type="SUPFAM" id="SSF118215">
    <property type="entry name" value="Proton glutamate symport protein"/>
    <property type="match status" value="1"/>
</dbReference>
<feature type="transmembrane region" description="Helical" evidence="6">
    <location>
        <begin position="21"/>
        <end position="41"/>
    </location>
</feature>
<dbReference type="PANTHER" id="PTHR42865">
    <property type="entry name" value="PROTON/GLUTAMATE-ASPARTATE SYMPORTER"/>
    <property type="match status" value="1"/>
</dbReference>
<dbReference type="GO" id="GO:0005295">
    <property type="term" value="F:neutral L-amino acid:sodium symporter activity"/>
    <property type="evidence" value="ECO:0007669"/>
    <property type="project" value="TreeGrafter"/>
</dbReference>
<feature type="transmembrane region" description="Helical" evidence="6">
    <location>
        <begin position="137"/>
        <end position="160"/>
    </location>
</feature>
<evidence type="ECO:0000256" key="5">
    <source>
        <dbReference type="ARBA" id="ARBA00023136"/>
    </source>
</evidence>
<dbReference type="GO" id="GO:0005886">
    <property type="term" value="C:plasma membrane"/>
    <property type="evidence" value="ECO:0007669"/>
    <property type="project" value="TreeGrafter"/>
</dbReference>
<comment type="caution">
    <text evidence="7">The sequence shown here is derived from an EMBL/GenBank/DDBJ whole genome shotgun (WGS) entry which is preliminary data.</text>
</comment>
<gene>
    <name evidence="7" type="ORF">HMPREF6123_1804</name>
</gene>
<comment type="subcellular location">
    <subcellularLocation>
        <location evidence="1">Membrane</location>
        <topology evidence="1">Multi-pass membrane protein</topology>
    </subcellularLocation>
</comment>
<feature type="transmembrane region" description="Helical" evidence="6">
    <location>
        <begin position="291"/>
        <end position="315"/>
    </location>
</feature>
<accession>C2KZ85</accession>
<dbReference type="PRINTS" id="PR00173">
    <property type="entry name" value="EDTRNSPORT"/>
</dbReference>
<name>C2KZ85_9FIRM</name>
<feature type="transmembrane region" description="Helical" evidence="6">
    <location>
        <begin position="212"/>
        <end position="239"/>
    </location>
</feature>
<organism evidence="7 8">
    <name type="scientific">Oribacterium sinus F0268</name>
    <dbReference type="NCBI Taxonomy" id="585501"/>
    <lineage>
        <taxon>Bacteria</taxon>
        <taxon>Bacillati</taxon>
        <taxon>Bacillota</taxon>
        <taxon>Clostridia</taxon>
        <taxon>Lachnospirales</taxon>
        <taxon>Lachnospiraceae</taxon>
        <taxon>Oribacterium</taxon>
    </lineage>
</organism>
<dbReference type="Gene3D" id="1.10.3860.10">
    <property type="entry name" value="Sodium:dicarboxylate symporter"/>
    <property type="match status" value="1"/>
</dbReference>
<feature type="transmembrane region" description="Helical" evidence="6">
    <location>
        <begin position="181"/>
        <end position="200"/>
    </location>
</feature>
<dbReference type="GO" id="GO:0032329">
    <property type="term" value="P:serine transport"/>
    <property type="evidence" value="ECO:0007669"/>
    <property type="project" value="TreeGrafter"/>
</dbReference>
<dbReference type="EMBL" id="ACKX01000181">
    <property type="protein sequence ID" value="EEJ50937.1"/>
    <property type="molecule type" value="Genomic_DNA"/>
</dbReference>
<evidence type="ECO:0000256" key="4">
    <source>
        <dbReference type="ARBA" id="ARBA00022989"/>
    </source>
</evidence>
<keyword evidence="8" id="KW-1185">Reference proteome</keyword>